<dbReference type="GO" id="GO:0032153">
    <property type="term" value="C:cell division site"/>
    <property type="evidence" value="ECO:0007669"/>
    <property type="project" value="TreeGrafter"/>
</dbReference>
<feature type="domain" description="ZipA C-terminal FtsZ-binding" evidence="12">
    <location>
        <begin position="97"/>
        <end position="226"/>
    </location>
</feature>
<dbReference type="SMART" id="SM00771">
    <property type="entry name" value="ZipA_C"/>
    <property type="match status" value="1"/>
</dbReference>
<dbReference type="InterPro" id="IPR011919">
    <property type="entry name" value="Cell_div_ZipA"/>
</dbReference>
<evidence type="ECO:0000256" key="7">
    <source>
        <dbReference type="ARBA" id="ARBA00023306"/>
    </source>
</evidence>
<evidence type="ECO:0000313" key="13">
    <source>
        <dbReference type="EMBL" id="SKA91905.1"/>
    </source>
</evidence>
<dbReference type="InterPro" id="IPR007449">
    <property type="entry name" value="ZipA_FtsZ-bd_C"/>
</dbReference>
<comment type="similarity">
    <text evidence="8">Belongs to the ZipA family.</text>
</comment>
<dbReference type="RefSeq" id="WP_143594399.1">
    <property type="nucleotide sequence ID" value="NZ_FUYB01000021.1"/>
</dbReference>
<gene>
    <name evidence="13" type="ORF">SAMN02745130_03318</name>
</gene>
<keyword evidence="2 9" id="KW-0997">Cell inner membrane</keyword>
<dbReference type="GO" id="GO:0005886">
    <property type="term" value="C:plasma membrane"/>
    <property type="evidence" value="ECO:0007669"/>
    <property type="project" value="UniProtKB-SubCell"/>
</dbReference>
<evidence type="ECO:0000256" key="10">
    <source>
        <dbReference type="SAM" id="MobiDB-lite"/>
    </source>
</evidence>
<name>A0A1T4XS67_9GAMM</name>
<keyword evidence="4 9" id="KW-0812">Transmembrane</keyword>
<accession>A0A1T4XS67</accession>
<dbReference type="Pfam" id="PF04354">
    <property type="entry name" value="ZipA_C"/>
    <property type="match status" value="1"/>
</dbReference>
<comment type="function">
    <text evidence="8">Essential cell division protein that stabilizes the FtsZ protofilaments by cross-linking them and that serves as a cytoplasmic membrane anchor for the Z ring. Also required for the recruitment to the septal ring of downstream cell division proteins.</text>
</comment>
<evidence type="ECO:0000256" key="9">
    <source>
        <dbReference type="RuleBase" id="RU003613"/>
    </source>
</evidence>
<dbReference type="SUPFAM" id="SSF64383">
    <property type="entry name" value="Cell-division protein ZipA, C-terminal domain"/>
    <property type="match status" value="1"/>
</dbReference>
<dbReference type="OrthoDB" id="7054914at2"/>
<keyword evidence="1 9" id="KW-1003">Cell membrane</keyword>
<evidence type="ECO:0000256" key="6">
    <source>
        <dbReference type="ARBA" id="ARBA00023136"/>
    </source>
</evidence>
<proteinExistence type="inferred from homology"/>
<evidence type="ECO:0000256" key="2">
    <source>
        <dbReference type="ARBA" id="ARBA00022519"/>
    </source>
</evidence>
<organism evidence="13 14">
    <name type="scientific">Thiothrix eikelboomii</name>
    <dbReference type="NCBI Taxonomy" id="92487"/>
    <lineage>
        <taxon>Bacteria</taxon>
        <taxon>Pseudomonadati</taxon>
        <taxon>Pseudomonadota</taxon>
        <taxon>Gammaproteobacteria</taxon>
        <taxon>Thiotrichales</taxon>
        <taxon>Thiotrichaceae</taxon>
        <taxon>Thiothrix</taxon>
    </lineage>
</organism>
<evidence type="ECO:0000256" key="1">
    <source>
        <dbReference type="ARBA" id="ARBA00022475"/>
    </source>
</evidence>
<keyword evidence="5 11" id="KW-1133">Transmembrane helix</keyword>
<sequence>MEIVSLIIMIIGLVALIFIYWASRRTGQDFTQQRQNRPSIDQITAEDGGEISSIAADLPASDGKLPNENARTMLDGWETKPGPSTPPDPEPETTAELPSQLIMFIAAEQAEFAGTEVLSALDNAGLQFGEMNVYHRMILTETGEQSLFYVANGIKPWTLVPDEVAETSTPGLSLILNLPSPINNREAIHDFVKTAERLNHQLDGVIKNQNQEVISEEELRAYFAMI</sequence>
<reference evidence="13 14" key="1">
    <citation type="submission" date="2017-02" db="EMBL/GenBank/DDBJ databases">
        <authorList>
            <person name="Peterson S.W."/>
        </authorList>
    </citation>
    <scope>NUCLEOTIDE SEQUENCE [LARGE SCALE GENOMIC DNA]</scope>
    <source>
        <strain evidence="13 14">ATCC 49788</strain>
    </source>
</reference>
<feature type="region of interest" description="Disordered" evidence="10">
    <location>
        <begin position="57"/>
        <end position="94"/>
    </location>
</feature>
<dbReference type="EMBL" id="FUYB01000021">
    <property type="protein sequence ID" value="SKA91905.1"/>
    <property type="molecule type" value="Genomic_DNA"/>
</dbReference>
<dbReference type="STRING" id="92487.SAMN02745130_03318"/>
<dbReference type="InterPro" id="IPR036765">
    <property type="entry name" value="ZipA_FtsZ-bd_C_sf"/>
</dbReference>
<dbReference type="AlphaFoldDB" id="A0A1T4XS67"/>
<feature type="transmembrane region" description="Helical" evidence="11">
    <location>
        <begin position="6"/>
        <end position="23"/>
    </location>
</feature>
<dbReference type="Gene3D" id="3.30.1400.10">
    <property type="entry name" value="ZipA, C-terminal FtsZ-binding domain"/>
    <property type="match status" value="1"/>
</dbReference>
<evidence type="ECO:0000256" key="3">
    <source>
        <dbReference type="ARBA" id="ARBA00022618"/>
    </source>
</evidence>
<evidence type="ECO:0000256" key="5">
    <source>
        <dbReference type="ARBA" id="ARBA00022989"/>
    </source>
</evidence>
<dbReference type="PANTHER" id="PTHR38685">
    <property type="entry name" value="CELL DIVISION PROTEIN ZIPA"/>
    <property type="match status" value="1"/>
</dbReference>
<evidence type="ECO:0000256" key="4">
    <source>
        <dbReference type="ARBA" id="ARBA00022692"/>
    </source>
</evidence>
<dbReference type="PANTHER" id="PTHR38685:SF1">
    <property type="entry name" value="CELL DIVISION PROTEIN ZIPA"/>
    <property type="match status" value="1"/>
</dbReference>
<dbReference type="GO" id="GO:0000917">
    <property type="term" value="P:division septum assembly"/>
    <property type="evidence" value="ECO:0007669"/>
    <property type="project" value="TreeGrafter"/>
</dbReference>
<keyword evidence="7 8" id="KW-0131">Cell cycle</keyword>
<keyword evidence="3 8" id="KW-0132">Cell division</keyword>
<evidence type="ECO:0000313" key="14">
    <source>
        <dbReference type="Proteomes" id="UP000190460"/>
    </source>
</evidence>
<evidence type="ECO:0000256" key="11">
    <source>
        <dbReference type="SAM" id="Phobius"/>
    </source>
</evidence>
<evidence type="ECO:0000256" key="8">
    <source>
        <dbReference type="RuleBase" id="RU003612"/>
    </source>
</evidence>
<comment type="subcellular location">
    <subcellularLocation>
        <location evidence="9">Cell inner membrane</location>
        <topology evidence="9">Single-pass type I membrane protein</topology>
    </subcellularLocation>
</comment>
<dbReference type="Proteomes" id="UP000190460">
    <property type="component" value="Unassembled WGS sequence"/>
</dbReference>
<evidence type="ECO:0000259" key="12">
    <source>
        <dbReference type="SMART" id="SM00771"/>
    </source>
</evidence>
<keyword evidence="14" id="KW-1185">Reference proteome</keyword>
<keyword evidence="6 9" id="KW-0472">Membrane</keyword>
<protein>
    <recommendedName>
        <fullName evidence="8">Cell division protein ZipA</fullName>
    </recommendedName>
</protein>